<keyword evidence="2" id="KW-1185">Reference proteome</keyword>
<dbReference type="PANTHER" id="PTHR46201:SF3">
    <property type="entry name" value="OS01G0877500 PROTEIN"/>
    <property type="match status" value="1"/>
</dbReference>
<evidence type="ECO:0000313" key="1">
    <source>
        <dbReference type="EMBL" id="KAK9950362.1"/>
    </source>
</evidence>
<reference evidence="1 2" key="1">
    <citation type="journal article" date="2023" name="G3 (Bethesda)">
        <title>A chromosome-length genome assembly and annotation of blackberry (Rubus argutus, cv. 'Hillquist').</title>
        <authorList>
            <person name="Bruna T."/>
            <person name="Aryal R."/>
            <person name="Dudchenko O."/>
            <person name="Sargent D.J."/>
            <person name="Mead D."/>
            <person name="Buti M."/>
            <person name="Cavallini A."/>
            <person name="Hytonen T."/>
            <person name="Andres J."/>
            <person name="Pham M."/>
            <person name="Weisz D."/>
            <person name="Mascagni F."/>
            <person name="Usai G."/>
            <person name="Natali L."/>
            <person name="Bassil N."/>
            <person name="Fernandez G.E."/>
            <person name="Lomsadze A."/>
            <person name="Armour M."/>
            <person name="Olukolu B."/>
            <person name="Poorten T."/>
            <person name="Britton C."/>
            <person name="Davik J."/>
            <person name="Ashrafi H."/>
            <person name="Aiden E.L."/>
            <person name="Borodovsky M."/>
            <person name="Worthington M."/>
        </authorList>
    </citation>
    <scope>NUCLEOTIDE SEQUENCE [LARGE SCALE GENOMIC DNA]</scope>
    <source>
        <strain evidence="1">PI 553951</strain>
    </source>
</reference>
<evidence type="ECO:0008006" key="3">
    <source>
        <dbReference type="Google" id="ProtNLM"/>
    </source>
</evidence>
<dbReference type="PANTHER" id="PTHR46201">
    <property type="entry name" value="PHD FINGER PROTEIN MALE MEIOCYTE DEATH 1-RELATED"/>
    <property type="match status" value="1"/>
</dbReference>
<accession>A0AAW1YP92</accession>
<evidence type="ECO:0000313" key="2">
    <source>
        <dbReference type="Proteomes" id="UP001457282"/>
    </source>
</evidence>
<name>A0AAW1YP92_RUBAR</name>
<dbReference type="AlphaFoldDB" id="A0AAW1YP92"/>
<proteinExistence type="predicted"/>
<organism evidence="1 2">
    <name type="scientific">Rubus argutus</name>
    <name type="common">Southern blackberry</name>
    <dbReference type="NCBI Taxonomy" id="59490"/>
    <lineage>
        <taxon>Eukaryota</taxon>
        <taxon>Viridiplantae</taxon>
        <taxon>Streptophyta</taxon>
        <taxon>Embryophyta</taxon>
        <taxon>Tracheophyta</taxon>
        <taxon>Spermatophyta</taxon>
        <taxon>Magnoliopsida</taxon>
        <taxon>eudicotyledons</taxon>
        <taxon>Gunneridae</taxon>
        <taxon>Pentapetalae</taxon>
        <taxon>rosids</taxon>
        <taxon>fabids</taxon>
        <taxon>Rosales</taxon>
        <taxon>Rosaceae</taxon>
        <taxon>Rosoideae</taxon>
        <taxon>Rosoideae incertae sedis</taxon>
        <taxon>Rubus</taxon>
    </lineage>
</organism>
<dbReference type="EMBL" id="JBEDUW010000001">
    <property type="protein sequence ID" value="KAK9950362.1"/>
    <property type="molecule type" value="Genomic_DNA"/>
</dbReference>
<protein>
    <recommendedName>
        <fullName evidence="3">PHD finger protein</fullName>
    </recommendedName>
</protein>
<sequence length="438" mass="48914">MVDRRQGLLSNHALVPPPSSLFPHLMTWQVLFRVGDVDQLPTATTDGPDSFPPPIVCLDIVEEDVARSRNVYCDQCRVVGWSGHPVCGKRYHFIIKADGNSIGGYHKPCMCCGDVVHIYESKCKSCNLDASTDDVEDWVFNQLENTTHLLHGVVHSNGFGHLLRVNGREGGSRMLSGCHIMDFWDRLCKVLGVRMVSVMDVSKKYGLEYRAASCNIKGHPWYGDWGYEFATGSFALTLDAYKLAVEKLSTLPLSTFLAQGRHSSSFIHDIILRYQSLSERELLNIKDLFGFLISLVHNASKCSTRVDDAMSKKRRASTSGVLYSWTKSDVDCVEEAMVKVLRAVSGSNWVNQRNLRKVVYKGQPSDLLDYCLNELGGKVVADGIFVNSRRNSDGDFEYRTISDSRLEMAHQTEPLLALALPCLEAFRRKSPAGPALLI</sequence>
<comment type="caution">
    <text evidence="1">The sequence shown here is derived from an EMBL/GenBank/DDBJ whole genome shotgun (WGS) entry which is preliminary data.</text>
</comment>
<gene>
    <name evidence="1" type="ORF">M0R45_005855</name>
</gene>
<dbReference type="Proteomes" id="UP001457282">
    <property type="component" value="Unassembled WGS sequence"/>
</dbReference>